<feature type="signal peptide" evidence="2">
    <location>
        <begin position="1"/>
        <end position="20"/>
    </location>
</feature>
<dbReference type="AlphaFoldDB" id="A0A016TXW9"/>
<keyword evidence="2" id="KW-0732">Signal</keyword>
<dbReference type="OrthoDB" id="10552307at2759"/>
<proteinExistence type="predicted"/>
<reference evidence="4" key="1">
    <citation type="journal article" date="2015" name="Nat. Genet.">
        <title>The genome and transcriptome of the zoonotic hookworm Ancylostoma ceylanicum identify infection-specific gene families.</title>
        <authorList>
            <person name="Schwarz E.M."/>
            <person name="Hu Y."/>
            <person name="Antoshechkin I."/>
            <person name="Miller M.M."/>
            <person name="Sternberg P.W."/>
            <person name="Aroian R.V."/>
        </authorList>
    </citation>
    <scope>NUCLEOTIDE SEQUENCE</scope>
    <source>
        <strain evidence="4">HY135</strain>
    </source>
</reference>
<evidence type="ECO:0000313" key="3">
    <source>
        <dbReference type="EMBL" id="EYC07655.1"/>
    </source>
</evidence>
<evidence type="ECO:0000313" key="4">
    <source>
        <dbReference type="Proteomes" id="UP000024635"/>
    </source>
</evidence>
<gene>
    <name evidence="3" type="primary">Acey_s0069.g333</name>
    <name evidence="3" type="ORF">Y032_0069g333</name>
</gene>
<dbReference type="Proteomes" id="UP000024635">
    <property type="component" value="Unassembled WGS sequence"/>
</dbReference>
<feature type="compositionally biased region" description="Basic and acidic residues" evidence="1">
    <location>
        <begin position="83"/>
        <end position="94"/>
    </location>
</feature>
<protein>
    <submittedName>
        <fullName evidence="3">Uncharacterized protein</fullName>
    </submittedName>
</protein>
<organism evidence="3 4">
    <name type="scientific">Ancylostoma ceylanicum</name>
    <dbReference type="NCBI Taxonomy" id="53326"/>
    <lineage>
        <taxon>Eukaryota</taxon>
        <taxon>Metazoa</taxon>
        <taxon>Ecdysozoa</taxon>
        <taxon>Nematoda</taxon>
        <taxon>Chromadorea</taxon>
        <taxon>Rhabditida</taxon>
        <taxon>Rhabditina</taxon>
        <taxon>Rhabditomorpha</taxon>
        <taxon>Strongyloidea</taxon>
        <taxon>Ancylostomatidae</taxon>
        <taxon>Ancylostomatinae</taxon>
        <taxon>Ancylostoma</taxon>
    </lineage>
</organism>
<evidence type="ECO:0000256" key="2">
    <source>
        <dbReference type="SAM" id="SignalP"/>
    </source>
</evidence>
<keyword evidence="4" id="KW-1185">Reference proteome</keyword>
<evidence type="ECO:0000256" key="1">
    <source>
        <dbReference type="SAM" id="MobiDB-lite"/>
    </source>
</evidence>
<sequence length="246" mass="27347">MQRIFRIVLFLMLGLRKVAACVASRDPEDGSNVRWRLRGQRQHAFLAIEVRESSRQNSSWLDLSNYLSDNLVCGALHLERNRSGPEREMLREPRPVPTTTIPPRSPCQTCALPIYRNNCDGLQRSPCPSATQANVVTTGSVADCTLQFNCPPNTRAFVWPAGRNTPVAYSGTDLVCAGAPDNEWRTDMGLRVDGLSCMGPVLLPGCTFCPTAVDMYRDCSYYGRMNCYTDVSMISADVQRVGTQCR</sequence>
<accession>A0A016TXW9</accession>
<name>A0A016TXW9_9BILA</name>
<comment type="caution">
    <text evidence="3">The sequence shown here is derived from an EMBL/GenBank/DDBJ whole genome shotgun (WGS) entry which is preliminary data.</text>
</comment>
<feature type="region of interest" description="Disordered" evidence="1">
    <location>
        <begin position="83"/>
        <end position="102"/>
    </location>
</feature>
<dbReference type="EMBL" id="JARK01001405">
    <property type="protein sequence ID" value="EYC07655.1"/>
    <property type="molecule type" value="Genomic_DNA"/>
</dbReference>
<feature type="chain" id="PRO_5001487637" evidence="2">
    <location>
        <begin position="21"/>
        <end position="246"/>
    </location>
</feature>